<dbReference type="InterPro" id="IPR010982">
    <property type="entry name" value="Lambda_DNA-bd_dom_sf"/>
</dbReference>
<accession>A0A3B0WSH7</accession>
<name>A0A3B0WSH7_9ZZZZ</name>
<proteinExistence type="predicted"/>
<dbReference type="PROSITE" id="PS50943">
    <property type="entry name" value="HTH_CROC1"/>
    <property type="match status" value="1"/>
</dbReference>
<reference evidence="2" key="1">
    <citation type="submission" date="2018-06" db="EMBL/GenBank/DDBJ databases">
        <authorList>
            <person name="Zhirakovskaya E."/>
        </authorList>
    </citation>
    <scope>NUCLEOTIDE SEQUENCE</scope>
</reference>
<dbReference type="AlphaFoldDB" id="A0A3B0WSH7"/>
<dbReference type="SMART" id="SM00530">
    <property type="entry name" value="HTH_XRE"/>
    <property type="match status" value="1"/>
</dbReference>
<dbReference type="InterPro" id="IPR001387">
    <property type="entry name" value="Cro/C1-type_HTH"/>
</dbReference>
<evidence type="ECO:0000259" key="1">
    <source>
        <dbReference type="PROSITE" id="PS50943"/>
    </source>
</evidence>
<dbReference type="Gene3D" id="1.10.260.40">
    <property type="entry name" value="lambda repressor-like DNA-binding domains"/>
    <property type="match status" value="1"/>
</dbReference>
<organism evidence="2">
    <name type="scientific">hydrothermal vent metagenome</name>
    <dbReference type="NCBI Taxonomy" id="652676"/>
    <lineage>
        <taxon>unclassified sequences</taxon>
        <taxon>metagenomes</taxon>
        <taxon>ecological metagenomes</taxon>
    </lineage>
</organism>
<dbReference type="SUPFAM" id="SSF47413">
    <property type="entry name" value="lambda repressor-like DNA-binding domains"/>
    <property type="match status" value="1"/>
</dbReference>
<sequence>MSDLFWIRNMRIKQGLKGFQLAERMQVSAARISMLEKDETRGGVTLKMMARAAAAMGCKFEYRIVPLAESSTEEAGSRKPRYRVVQK</sequence>
<gene>
    <name evidence="2" type="ORF">MNBD_GAMMA06-1014</name>
</gene>
<evidence type="ECO:0000313" key="2">
    <source>
        <dbReference type="EMBL" id="VAW54062.1"/>
    </source>
</evidence>
<feature type="domain" description="HTH cro/C1-type" evidence="1">
    <location>
        <begin position="7"/>
        <end position="63"/>
    </location>
</feature>
<dbReference type="EMBL" id="UOFD01000070">
    <property type="protein sequence ID" value="VAW54062.1"/>
    <property type="molecule type" value="Genomic_DNA"/>
</dbReference>
<dbReference type="Pfam" id="PF01381">
    <property type="entry name" value="HTH_3"/>
    <property type="match status" value="1"/>
</dbReference>
<dbReference type="GO" id="GO:0003677">
    <property type="term" value="F:DNA binding"/>
    <property type="evidence" value="ECO:0007669"/>
    <property type="project" value="InterPro"/>
</dbReference>
<protein>
    <recommendedName>
        <fullName evidence="1">HTH cro/C1-type domain-containing protein</fullName>
    </recommendedName>
</protein>